<dbReference type="Proteomes" id="UP000034072">
    <property type="component" value="Unassembled WGS sequence"/>
</dbReference>
<sequence>MAINHKDKTIETYNTSIQALVKKFANFGPRIEDIKRGFSYISKENPNVLEIGCGYGREAKEILKLTSHYLGMDISEEMIRKAKNDVPDGNFVVSDIENYVFPDGLDIIFSFASLLHSDIENLRLIAERAYEALAKNGIFYISLKRGVYHREIQEDEFGTRVYYYYAPEDIEALDPRFTTVWKDEHEHGGQDWFTIILKR</sequence>
<dbReference type="PANTHER" id="PTHR43861">
    <property type="entry name" value="TRANS-ACONITATE 2-METHYLTRANSFERASE-RELATED"/>
    <property type="match status" value="1"/>
</dbReference>
<evidence type="ECO:0000256" key="1">
    <source>
        <dbReference type="ARBA" id="ARBA00022603"/>
    </source>
</evidence>
<comment type="caution">
    <text evidence="4">The sequence shown here is derived from an EMBL/GenBank/DDBJ whole genome shotgun (WGS) entry which is preliminary data.</text>
</comment>
<evidence type="ECO:0000313" key="4">
    <source>
        <dbReference type="EMBL" id="KKR40588.1"/>
    </source>
</evidence>
<accession>A0A0G0QKG4</accession>
<dbReference type="EMBL" id="LBXZ01000007">
    <property type="protein sequence ID" value="KKR40588.1"/>
    <property type="molecule type" value="Genomic_DNA"/>
</dbReference>
<name>A0A0G0QKG4_9BACT</name>
<dbReference type="Pfam" id="PF13649">
    <property type="entry name" value="Methyltransf_25"/>
    <property type="match status" value="1"/>
</dbReference>
<dbReference type="InterPro" id="IPR029063">
    <property type="entry name" value="SAM-dependent_MTases_sf"/>
</dbReference>
<proteinExistence type="predicted"/>
<keyword evidence="1 4" id="KW-0489">Methyltransferase</keyword>
<reference evidence="4 5" key="1">
    <citation type="journal article" date="2015" name="Nature">
        <title>rRNA introns, odd ribosomes, and small enigmatic genomes across a large radiation of phyla.</title>
        <authorList>
            <person name="Brown C.T."/>
            <person name="Hug L.A."/>
            <person name="Thomas B.C."/>
            <person name="Sharon I."/>
            <person name="Castelle C.J."/>
            <person name="Singh A."/>
            <person name="Wilkins M.J."/>
            <person name="Williams K.H."/>
            <person name="Banfield J.F."/>
        </authorList>
    </citation>
    <scope>NUCLEOTIDE SEQUENCE [LARGE SCALE GENOMIC DNA]</scope>
</reference>
<dbReference type="CDD" id="cd02440">
    <property type="entry name" value="AdoMet_MTases"/>
    <property type="match status" value="1"/>
</dbReference>
<dbReference type="InterPro" id="IPR041698">
    <property type="entry name" value="Methyltransf_25"/>
</dbReference>
<dbReference type="Gene3D" id="3.40.50.150">
    <property type="entry name" value="Vaccinia Virus protein VP39"/>
    <property type="match status" value="1"/>
</dbReference>
<protein>
    <submittedName>
        <fullName evidence="4">Methyltransferase type 11</fullName>
    </submittedName>
</protein>
<dbReference type="PANTHER" id="PTHR43861:SF1">
    <property type="entry name" value="TRANS-ACONITATE 2-METHYLTRANSFERASE"/>
    <property type="match status" value="1"/>
</dbReference>
<evidence type="ECO:0000259" key="3">
    <source>
        <dbReference type="Pfam" id="PF13649"/>
    </source>
</evidence>
<dbReference type="GO" id="GO:0032259">
    <property type="term" value="P:methylation"/>
    <property type="evidence" value="ECO:0007669"/>
    <property type="project" value="UniProtKB-KW"/>
</dbReference>
<dbReference type="SUPFAM" id="SSF53335">
    <property type="entry name" value="S-adenosyl-L-methionine-dependent methyltransferases"/>
    <property type="match status" value="1"/>
</dbReference>
<keyword evidence="2 4" id="KW-0808">Transferase</keyword>
<organism evidence="4 5">
    <name type="scientific">Candidatus Yanofskybacteria bacterium GW2011_GWE2_40_11</name>
    <dbReference type="NCBI Taxonomy" id="1619033"/>
    <lineage>
        <taxon>Bacteria</taxon>
        <taxon>Candidatus Yanofskyibacteriota</taxon>
    </lineage>
</organism>
<feature type="domain" description="Methyltransferase" evidence="3">
    <location>
        <begin position="48"/>
        <end position="137"/>
    </location>
</feature>
<dbReference type="AlphaFoldDB" id="A0A0G0QKG4"/>
<dbReference type="GO" id="GO:0008168">
    <property type="term" value="F:methyltransferase activity"/>
    <property type="evidence" value="ECO:0007669"/>
    <property type="project" value="UniProtKB-KW"/>
</dbReference>
<evidence type="ECO:0000256" key="2">
    <source>
        <dbReference type="ARBA" id="ARBA00022679"/>
    </source>
</evidence>
<gene>
    <name evidence="4" type="ORF">UT75_C0007G0036</name>
</gene>
<evidence type="ECO:0000313" key="5">
    <source>
        <dbReference type="Proteomes" id="UP000034072"/>
    </source>
</evidence>